<dbReference type="InterPro" id="IPR029077">
    <property type="entry name" value="Imm45"/>
</dbReference>
<accession>A0A419RU43</accession>
<name>A0A419RU43_9SPHN</name>
<comment type="caution">
    <text evidence="2">The sequence shown here is derived from an EMBL/GenBank/DDBJ whole genome shotgun (WGS) entry which is preliminary data.</text>
</comment>
<dbReference type="AlphaFoldDB" id="A0A419RU43"/>
<dbReference type="EMBL" id="RAHX01000001">
    <property type="protein sequence ID" value="RJY09313.1"/>
    <property type="molecule type" value="Genomic_DNA"/>
</dbReference>
<dbReference type="Pfam" id="PF15572">
    <property type="entry name" value="Imm45"/>
    <property type="match status" value="1"/>
</dbReference>
<reference evidence="2 3" key="1">
    <citation type="journal article" date="2017" name="Int. J. Syst. Evol. Microbiol.">
        <title>Erythrobacter aquimixticola sp. nov., isolated from the junction between the ocean and a freshwater spring.</title>
        <authorList>
            <person name="Park S."/>
            <person name="Jung Y.T."/>
            <person name="Choi S.J."/>
            <person name="Yoon J.H."/>
        </authorList>
    </citation>
    <scope>NUCLEOTIDE SEQUENCE [LARGE SCALE GENOMIC DNA]</scope>
    <source>
        <strain evidence="2 3">JSSK-14</strain>
    </source>
</reference>
<sequence>MIDRSVHNAMYNHAWKRLTDLSDHSTLHRGAVIRLKASLPYEEFVDFMVCENYDADLGMSLIVISGYKAGLNAVSLPKRSEIGKEGSIGYVNVAWLRENWNEWVYSDCSVEDVFVLETAPPAEAPPQISTKKTV</sequence>
<protein>
    <recommendedName>
        <fullName evidence="1">Immunity protein 45 domain-containing protein</fullName>
    </recommendedName>
</protein>
<gene>
    <name evidence="2" type="ORF">D6201_08050</name>
</gene>
<feature type="domain" description="Immunity protein 45" evidence="1">
    <location>
        <begin position="26"/>
        <end position="115"/>
    </location>
</feature>
<evidence type="ECO:0000259" key="1">
    <source>
        <dbReference type="Pfam" id="PF15572"/>
    </source>
</evidence>
<proteinExistence type="predicted"/>
<keyword evidence="3" id="KW-1185">Reference proteome</keyword>
<evidence type="ECO:0000313" key="2">
    <source>
        <dbReference type="EMBL" id="RJY09313.1"/>
    </source>
</evidence>
<dbReference type="OrthoDB" id="1149257at2"/>
<dbReference type="Proteomes" id="UP000285232">
    <property type="component" value="Unassembled WGS sequence"/>
</dbReference>
<organism evidence="2 3">
    <name type="scientific">Aurantiacibacter aquimixticola</name>
    <dbReference type="NCBI Taxonomy" id="1958945"/>
    <lineage>
        <taxon>Bacteria</taxon>
        <taxon>Pseudomonadati</taxon>
        <taxon>Pseudomonadota</taxon>
        <taxon>Alphaproteobacteria</taxon>
        <taxon>Sphingomonadales</taxon>
        <taxon>Erythrobacteraceae</taxon>
        <taxon>Aurantiacibacter</taxon>
    </lineage>
</organism>
<evidence type="ECO:0000313" key="3">
    <source>
        <dbReference type="Proteomes" id="UP000285232"/>
    </source>
</evidence>
<dbReference type="RefSeq" id="WP_120048320.1">
    <property type="nucleotide sequence ID" value="NZ_RAHX01000001.1"/>
</dbReference>